<dbReference type="Pfam" id="PF01882">
    <property type="entry name" value="DUF58"/>
    <property type="match status" value="1"/>
</dbReference>
<organism evidence="2 3">
    <name type="scientific">Thalassobacterium sedimentorum</name>
    <dbReference type="NCBI Taxonomy" id="3041258"/>
    <lineage>
        <taxon>Bacteria</taxon>
        <taxon>Pseudomonadati</taxon>
        <taxon>Verrucomicrobiota</taxon>
        <taxon>Opitutia</taxon>
        <taxon>Puniceicoccales</taxon>
        <taxon>Coraliomargaritaceae</taxon>
        <taxon>Thalassobacterium</taxon>
    </lineage>
</organism>
<dbReference type="Gene3D" id="3.40.50.410">
    <property type="entry name" value="von Willebrand factor, type A domain"/>
    <property type="match status" value="1"/>
</dbReference>
<dbReference type="Proteomes" id="UP001243717">
    <property type="component" value="Unassembled WGS sequence"/>
</dbReference>
<name>A0ABU1AIV0_9BACT</name>
<keyword evidence="3" id="KW-1185">Reference proteome</keyword>
<comment type="caution">
    <text evidence="2">The sequence shown here is derived from an EMBL/GenBank/DDBJ whole genome shotgun (WGS) entry which is preliminary data.</text>
</comment>
<feature type="domain" description="DUF58" evidence="1">
    <location>
        <begin position="4"/>
        <end position="159"/>
    </location>
</feature>
<dbReference type="EMBL" id="JARXIC010000014">
    <property type="protein sequence ID" value="MDQ8194741.1"/>
    <property type="molecule type" value="Genomic_DNA"/>
</dbReference>
<protein>
    <submittedName>
        <fullName evidence="2">VWA domain-containing protein</fullName>
    </submittedName>
</protein>
<evidence type="ECO:0000259" key="1">
    <source>
        <dbReference type="Pfam" id="PF01882"/>
    </source>
</evidence>
<proteinExistence type="predicted"/>
<gene>
    <name evidence="2" type="ORF">QEH59_09915</name>
</gene>
<sequence length="202" mass="22783">MRHSHAGKKRDLVTELAALLTLAATKNQDRVGLLLFTDHIEHVIPPGKSRQHVLQLLHHLLHFEPTGKQTQFTPVLNRFAHMARRHSVVFLLSDFLGTDYQDELRSLASRHDVNAIHVLDSPKVISGLRGLVRVEDAESGRQRVIELADNNSSADSHRQQVQKNMEDSGIPRLEIQPGDDCVVSLTRYFSMRQSRVNHNTGG</sequence>
<reference evidence="2 3" key="1">
    <citation type="submission" date="2023-04" db="EMBL/GenBank/DDBJ databases">
        <title>A novel bacteria isolated from coastal sediment.</title>
        <authorList>
            <person name="Liu X.-J."/>
            <person name="Du Z.-J."/>
        </authorList>
    </citation>
    <scope>NUCLEOTIDE SEQUENCE [LARGE SCALE GENOMIC DNA]</scope>
    <source>
        <strain evidence="2 3">SDUM461004</strain>
    </source>
</reference>
<dbReference type="InterPro" id="IPR036465">
    <property type="entry name" value="vWFA_dom_sf"/>
</dbReference>
<evidence type="ECO:0000313" key="2">
    <source>
        <dbReference type="EMBL" id="MDQ8194741.1"/>
    </source>
</evidence>
<dbReference type="PANTHER" id="PTHR33608:SF6">
    <property type="entry name" value="BLL2464 PROTEIN"/>
    <property type="match status" value="1"/>
</dbReference>
<dbReference type="RefSeq" id="WP_308985208.1">
    <property type="nucleotide sequence ID" value="NZ_JARXIC010000014.1"/>
</dbReference>
<dbReference type="PANTHER" id="PTHR33608">
    <property type="entry name" value="BLL2464 PROTEIN"/>
    <property type="match status" value="1"/>
</dbReference>
<accession>A0ABU1AIV0</accession>
<evidence type="ECO:0000313" key="3">
    <source>
        <dbReference type="Proteomes" id="UP001243717"/>
    </source>
</evidence>
<dbReference type="InterPro" id="IPR002881">
    <property type="entry name" value="DUF58"/>
</dbReference>
<dbReference type="SUPFAM" id="SSF53300">
    <property type="entry name" value="vWA-like"/>
    <property type="match status" value="1"/>
</dbReference>